<keyword evidence="3" id="KW-0444">Lipid biosynthesis</keyword>
<comment type="similarity">
    <text evidence="2 11">Belongs to the CDP-alcohol phosphatidyltransferase class-I family.</text>
</comment>
<dbReference type="Pfam" id="PF01066">
    <property type="entry name" value="CDP-OH_P_transf"/>
    <property type="match status" value="1"/>
</dbReference>
<evidence type="ECO:0000256" key="8">
    <source>
        <dbReference type="ARBA" id="ARBA00023136"/>
    </source>
</evidence>
<dbReference type="NCBIfam" id="TIGR00560">
    <property type="entry name" value="pgsA"/>
    <property type="match status" value="1"/>
</dbReference>
<evidence type="ECO:0000256" key="9">
    <source>
        <dbReference type="ARBA" id="ARBA00023209"/>
    </source>
</evidence>
<evidence type="ECO:0000313" key="13">
    <source>
        <dbReference type="EMBL" id="KAK9909633.1"/>
    </source>
</evidence>
<dbReference type="Proteomes" id="UP001491310">
    <property type="component" value="Unassembled WGS sequence"/>
</dbReference>
<accession>A0ABR2YRE5</accession>
<evidence type="ECO:0008006" key="15">
    <source>
        <dbReference type="Google" id="ProtNLM"/>
    </source>
</evidence>
<dbReference type="InterPro" id="IPR000462">
    <property type="entry name" value="CDP-OH_P_trans"/>
</dbReference>
<keyword evidence="10" id="KW-1208">Phospholipid metabolism</keyword>
<keyword evidence="8 12" id="KW-0472">Membrane</keyword>
<keyword evidence="9" id="KW-0594">Phospholipid biosynthesis</keyword>
<evidence type="ECO:0000256" key="2">
    <source>
        <dbReference type="ARBA" id="ARBA00010441"/>
    </source>
</evidence>
<evidence type="ECO:0000256" key="7">
    <source>
        <dbReference type="ARBA" id="ARBA00023098"/>
    </source>
</evidence>
<keyword evidence="6 12" id="KW-1133">Transmembrane helix</keyword>
<dbReference type="InterPro" id="IPR050324">
    <property type="entry name" value="CDP-alcohol_PTase-I"/>
</dbReference>
<reference evidence="13 14" key="1">
    <citation type="journal article" date="2024" name="Nat. Commun.">
        <title>Phylogenomics reveals the evolutionary origins of lichenization in chlorophyte algae.</title>
        <authorList>
            <person name="Puginier C."/>
            <person name="Libourel C."/>
            <person name="Otte J."/>
            <person name="Skaloud P."/>
            <person name="Haon M."/>
            <person name="Grisel S."/>
            <person name="Petersen M."/>
            <person name="Berrin J.G."/>
            <person name="Delaux P.M."/>
            <person name="Dal Grande F."/>
            <person name="Keller J."/>
        </authorList>
    </citation>
    <scope>NUCLEOTIDE SEQUENCE [LARGE SCALE GENOMIC DNA]</scope>
    <source>
        <strain evidence="13 14">SAG 216-7</strain>
    </source>
</reference>
<evidence type="ECO:0000256" key="4">
    <source>
        <dbReference type="ARBA" id="ARBA00022679"/>
    </source>
</evidence>
<dbReference type="InterPro" id="IPR043130">
    <property type="entry name" value="CDP-OH_PTrfase_TM_dom"/>
</dbReference>
<dbReference type="InterPro" id="IPR048254">
    <property type="entry name" value="CDP_ALCOHOL_P_TRANSF_CS"/>
</dbReference>
<evidence type="ECO:0000256" key="6">
    <source>
        <dbReference type="ARBA" id="ARBA00022989"/>
    </source>
</evidence>
<sequence length="244" mass="25896">MVAKQVVTAIDALSKRISYLKTGDRKSGTVCPVRAASGSRGTSQTEGQQVWTAPTILTACRVVAVPVLTAVWFSKLQHAPQICCGIFLAAAFTDFLDGYLARKWGLTSNFGAFLDPVADKLMVAAVLILMSSRPLAVGPLAGNNWVLPVVSSVIIGREIAMSALRELAASLGGEAYRSVAVSSWGKWKTATQMSSLTLMLYSAGESNGPLYTTAAKLGLGLLLCATFLTVVSLADYLKGLWKYL</sequence>
<keyword evidence="14" id="KW-1185">Reference proteome</keyword>
<keyword evidence="5 12" id="KW-0812">Transmembrane</keyword>
<comment type="subcellular location">
    <subcellularLocation>
        <location evidence="1">Membrane</location>
        <topology evidence="1">Multi-pass membrane protein</topology>
    </subcellularLocation>
</comment>
<dbReference type="PANTHER" id="PTHR14269:SF62">
    <property type="entry name" value="CDP-DIACYLGLYCEROL--GLYCEROL-3-PHOSPHATE 3-PHOSPHATIDYLTRANSFERASE 1, CHLOROPLASTIC"/>
    <property type="match status" value="1"/>
</dbReference>
<dbReference type="Gene3D" id="1.20.120.1760">
    <property type="match status" value="1"/>
</dbReference>
<evidence type="ECO:0000256" key="3">
    <source>
        <dbReference type="ARBA" id="ARBA00022516"/>
    </source>
</evidence>
<evidence type="ECO:0000256" key="1">
    <source>
        <dbReference type="ARBA" id="ARBA00004141"/>
    </source>
</evidence>
<organism evidence="13 14">
    <name type="scientific">Coccomyxa subellipsoidea</name>
    <dbReference type="NCBI Taxonomy" id="248742"/>
    <lineage>
        <taxon>Eukaryota</taxon>
        <taxon>Viridiplantae</taxon>
        <taxon>Chlorophyta</taxon>
        <taxon>core chlorophytes</taxon>
        <taxon>Trebouxiophyceae</taxon>
        <taxon>Trebouxiophyceae incertae sedis</taxon>
        <taxon>Coccomyxaceae</taxon>
        <taxon>Coccomyxa</taxon>
    </lineage>
</organism>
<dbReference type="PROSITE" id="PS00379">
    <property type="entry name" value="CDP_ALCOHOL_P_TRANSF"/>
    <property type="match status" value="1"/>
</dbReference>
<evidence type="ECO:0000256" key="11">
    <source>
        <dbReference type="RuleBase" id="RU003750"/>
    </source>
</evidence>
<evidence type="ECO:0000256" key="5">
    <source>
        <dbReference type="ARBA" id="ARBA00022692"/>
    </source>
</evidence>
<gene>
    <name evidence="13" type="ORF">WJX75_005341</name>
</gene>
<dbReference type="PANTHER" id="PTHR14269">
    <property type="entry name" value="CDP-DIACYLGLYCEROL--GLYCEROL-3-PHOSPHATE 3-PHOSPHATIDYLTRANSFERASE-RELATED"/>
    <property type="match status" value="1"/>
</dbReference>
<keyword evidence="4 11" id="KW-0808">Transferase</keyword>
<dbReference type="EMBL" id="JALJOT010000006">
    <property type="protein sequence ID" value="KAK9909633.1"/>
    <property type="molecule type" value="Genomic_DNA"/>
</dbReference>
<evidence type="ECO:0000313" key="14">
    <source>
        <dbReference type="Proteomes" id="UP001491310"/>
    </source>
</evidence>
<feature type="transmembrane region" description="Helical" evidence="12">
    <location>
        <begin position="217"/>
        <end position="237"/>
    </location>
</feature>
<name>A0ABR2YRE5_9CHLO</name>
<evidence type="ECO:0000256" key="12">
    <source>
        <dbReference type="SAM" id="Phobius"/>
    </source>
</evidence>
<proteinExistence type="inferred from homology"/>
<comment type="caution">
    <text evidence="13">The sequence shown here is derived from an EMBL/GenBank/DDBJ whole genome shotgun (WGS) entry which is preliminary data.</text>
</comment>
<protein>
    <recommendedName>
        <fullName evidence="15">CDP-diacylglycerol--glycerol-3-phosphate 3-phosphatidyltransferase</fullName>
    </recommendedName>
</protein>
<dbReference type="InterPro" id="IPR004570">
    <property type="entry name" value="Phosphatidylglycerol_P_synth"/>
</dbReference>
<keyword evidence="7" id="KW-0443">Lipid metabolism</keyword>
<evidence type="ECO:0000256" key="10">
    <source>
        <dbReference type="ARBA" id="ARBA00023264"/>
    </source>
</evidence>